<protein>
    <submittedName>
        <fullName evidence="1">Uncharacterized protein</fullName>
    </submittedName>
</protein>
<reference evidence="1" key="2">
    <citation type="submission" date="2022-06" db="UniProtKB">
        <authorList>
            <consortium name="EnsemblMetazoa"/>
        </authorList>
    </citation>
    <scope>IDENTIFICATION</scope>
</reference>
<keyword evidence="2" id="KW-1185">Reference proteome</keyword>
<dbReference type="EnsemblMetazoa" id="OVOC5674.1">
    <property type="protein sequence ID" value="OVOC5674.1"/>
    <property type="gene ID" value="WBGene00242483"/>
</dbReference>
<organism evidence="1 2">
    <name type="scientific">Onchocerca volvulus</name>
    <dbReference type="NCBI Taxonomy" id="6282"/>
    <lineage>
        <taxon>Eukaryota</taxon>
        <taxon>Metazoa</taxon>
        <taxon>Ecdysozoa</taxon>
        <taxon>Nematoda</taxon>
        <taxon>Chromadorea</taxon>
        <taxon>Rhabditida</taxon>
        <taxon>Spirurina</taxon>
        <taxon>Spiruromorpha</taxon>
        <taxon>Filarioidea</taxon>
        <taxon>Onchocercidae</taxon>
        <taxon>Onchocerca</taxon>
    </lineage>
</organism>
<name>A0A8R1TVZ7_ONCVO</name>
<dbReference type="EMBL" id="CMVM020000161">
    <property type="status" value="NOT_ANNOTATED_CDS"/>
    <property type="molecule type" value="Genomic_DNA"/>
</dbReference>
<reference evidence="2" key="1">
    <citation type="submission" date="2013-10" db="EMBL/GenBank/DDBJ databases">
        <title>Genome sequencing of Onchocerca volvulus.</title>
        <authorList>
            <person name="Cotton J."/>
            <person name="Tsai J."/>
            <person name="Stanley E."/>
            <person name="Tracey A."/>
            <person name="Holroyd N."/>
            <person name="Lustigman S."/>
            <person name="Berriman M."/>
        </authorList>
    </citation>
    <scope>NUCLEOTIDE SEQUENCE</scope>
</reference>
<accession>A0A8R1TVZ7</accession>
<dbReference type="AlphaFoldDB" id="A0A8R1TVZ7"/>
<dbReference type="Proteomes" id="UP000024404">
    <property type="component" value="Unassembled WGS sequence"/>
</dbReference>
<sequence length="62" mass="7027">MKFSSAAHHFIKTKLLGKIMDKIEYKNQFAIITSSSGLRVTDVDLGLLINIELHYFAVLKAF</sequence>
<evidence type="ECO:0000313" key="1">
    <source>
        <dbReference type="EnsemblMetazoa" id="OVOC5674.1"/>
    </source>
</evidence>
<proteinExistence type="predicted"/>
<evidence type="ECO:0000313" key="2">
    <source>
        <dbReference type="Proteomes" id="UP000024404"/>
    </source>
</evidence>